<accession>A0ABV7R3T6</accession>
<comment type="cofactor">
    <cofactor evidence="1">
        <name>heme b</name>
        <dbReference type="ChEBI" id="CHEBI:60344"/>
    </cofactor>
</comment>
<keyword evidence="4" id="KW-1003">Cell membrane</keyword>
<evidence type="ECO:0000256" key="4">
    <source>
        <dbReference type="ARBA" id="ARBA00022475"/>
    </source>
</evidence>
<evidence type="ECO:0000259" key="14">
    <source>
        <dbReference type="Pfam" id="PF01292"/>
    </source>
</evidence>
<evidence type="ECO:0000256" key="7">
    <source>
        <dbReference type="ARBA" id="ARBA00022723"/>
    </source>
</evidence>
<organism evidence="15 16">
    <name type="scientific">Paracoccus mangrovi</name>
    <dbReference type="NCBI Taxonomy" id="1715645"/>
    <lineage>
        <taxon>Bacteria</taxon>
        <taxon>Pseudomonadati</taxon>
        <taxon>Pseudomonadota</taxon>
        <taxon>Alphaproteobacteria</taxon>
        <taxon>Rhodobacterales</taxon>
        <taxon>Paracoccaceae</taxon>
        <taxon>Paracoccus</taxon>
    </lineage>
</organism>
<evidence type="ECO:0000256" key="1">
    <source>
        <dbReference type="ARBA" id="ARBA00001970"/>
    </source>
</evidence>
<evidence type="ECO:0000256" key="10">
    <source>
        <dbReference type="ARBA" id="ARBA00023004"/>
    </source>
</evidence>
<sequence length="193" mass="21251">MSQDHPRVRLSLYDTPLRYGLVTRFLHWSIAVLMLWQFAGMTLKLVLGRVPVAAFFVGTHQKVGLILFGLIVLRLIWAGLNRHRRPDHGGGMRGLAARLGHLALYLAMLIVPGAALLRAYGSDKVFAPFGVAIFPAQEPPIGWMVTLGDLLHGEGAWLLLALIAGHVAMVGLHEGMWRDGTLARMAGRPRRDP</sequence>
<evidence type="ECO:0000256" key="3">
    <source>
        <dbReference type="ARBA" id="ARBA00022448"/>
    </source>
</evidence>
<feature type="transmembrane region" description="Helical" evidence="13">
    <location>
        <begin position="21"/>
        <end position="43"/>
    </location>
</feature>
<evidence type="ECO:0000256" key="2">
    <source>
        <dbReference type="ARBA" id="ARBA00004651"/>
    </source>
</evidence>
<feature type="domain" description="Cytochrome b561 bacterial/Ni-hydrogenase" evidence="14">
    <location>
        <begin position="18"/>
        <end position="186"/>
    </location>
</feature>
<gene>
    <name evidence="15" type="ORF">ACFOMH_07310</name>
</gene>
<dbReference type="RefSeq" id="WP_377743590.1">
    <property type="nucleotide sequence ID" value="NZ_JBHRXJ010000004.1"/>
</dbReference>
<comment type="caution">
    <text evidence="15">The sequence shown here is derived from an EMBL/GenBank/DDBJ whole genome shotgun (WGS) entry which is preliminary data.</text>
</comment>
<keyword evidence="5" id="KW-0349">Heme</keyword>
<evidence type="ECO:0000313" key="15">
    <source>
        <dbReference type="EMBL" id="MFC3527984.1"/>
    </source>
</evidence>
<dbReference type="PANTHER" id="PTHR30529:SF1">
    <property type="entry name" value="CYTOCHROME B561 HOMOLOG 2"/>
    <property type="match status" value="1"/>
</dbReference>
<dbReference type="Pfam" id="PF01292">
    <property type="entry name" value="Ni_hydr_CYTB"/>
    <property type="match status" value="1"/>
</dbReference>
<dbReference type="InterPro" id="IPR011577">
    <property type="entry name" value="Cyt_b561_bac/Ni-Hgenase"/>
</dbReference>
<keyword evidence="7" id="KW-0479">Metal-binding</keyword>
<comment type="subcellular location">
    <subcellularLocation>
        <location evidence="2">Cell membrane</location>
        <topology evidence="2">Multi-pass membrane protein</topology>
    </subcellularLocation>
</comment>
<keyword evidence="6 13" id="KW-0812">Transmembrane</keyword>
<evidence type="ECO:0000256" key="11">
    <source>
        <dbReference type="ARBA" id="ARBA00023136"/>
    </source>
</evidence>
<comment type="similarity">
    <text evidence="12">Belongs to the cytochrome b561 family.</text>
</comment>
<proteinExistence type="inferred from homology"/>
<reference evidence="16" key="1">
    <citation type="journal article" date="2019" name="Int. J. Syst. Evol. Microbiol.">
        <title>The Global Catalogue of Microorganisms (GCM) 10K type strain sequencing project: providing services to taxonomists for standard genome sequencing and annotation.</title>
        <authorList>
            <consortium name="The Broad Institute Genomics Platform"/>
            <consortium name="The Broad Institute Genome Sequencing Center for Infectious Disease"/>
            <person name="Wu L."/>
            <person name="Ma J."/>
        </authorList>
    </citation>
    <scope>NUCLEOTIDE SEQUENCE [LARGE SCALE GENOMIC DNA]</scope>
    <source>
        <strain evidence="16">KCTC 42899</strain>
    </source>
</reference>
<keyword evidence="10" id="KW-0408">Iron</keyword>
<evidence type="ECO:0000256" key="5">
    <source>
        <dbReference type="ARBA" id="ARBA00022617"/>
    </source>
</evidence>
<feature type="transmembrane region" description="Helical" evidence="13">
    <location>
        <begin position="63"/>
        <end position="81"/>
    </location>
</feature>
<keyword evidence="11 13" id="KW-0472">Membrane</keyword>
<keyword evidence="3" id="KW-0813">Transport</keyword>
<keyword evidence="9 13" id="KW-1133">Transmembrane helix</keyword>
<dbReference type="InterPro" id="IPR016174">
    <property type="entry name" value="Di-haem_cyt_TM"/>
</dbReference>
<dbReference type="PANTHER" id="PTHR30529">
    <property type="entry name" value="CYTOCHROME B561"/>
    <property type="match status" value="1"/>
</dbReference>
<dbReference type="Proteomes" id="UP001595721">
    <property type="component" value="Unassembled WGS sequence"/>
</dbReference>
<evidence type="ECO:0000313" key="16">
    <source>
        <dbReference type="Proteomes" id="UP001595721"/>
    </source>
</evidence>
<evidence type="ECO:0000256" key="8">
    <source>
        <dbReference type="ARBA" id="ARBA00022982"/>
    </source>
</evidence>
<name>A0ABV7R3T6_9RHOB</name>
<evidence type="ECO:0000256" key="12">
    <source>
        <dbReference type="ARBA" id="ARBA00037975"/>
    </source>
</evidence>
<evidence type="ECO:0000256" key="6">
    <source>
        <dbReference type="ARBA" id="ARBA00022692"/>
    </source>
</evidence>
<dbReference type="EMBL" id="JBHRXJ010000004">
    <property type="protein sequence ID" value="MFC3527984.1"/>
    <property type="molecule type" value="Genomic_DNA"/>
</dbReference>
<evidence type="ECO:0000256" key="9">
    <source>
        <dbReference type="ARBA" id="ARBA00022989"/>
    </source>
</evidence>
<feature type="transmembrane region" description="Helical" evidence="13">
    <location>
        <begin position="102"/>
        <end position="121"/>
    </location>
</feature>
<protein>
    <submittedName>
        <fullName evidence="15">Cytochrome b</fullName>
    </submittedName>
</protein>
<evidence type="ECO:0000256" key="13">
    <source>
        <dbReference type="SAM" id="Phobius"/>
    </source>
</evidence>
<keyword evidence="16" id="KW-1185">Reference proteome</keyword>
<dbReference type="InterPro" id="IPR052168">
    <property type="entry name" value="Cytochrome_b561_oxidase"/>
</dbReference>
<dbReference type="SUPFAM" id="SSF81342">
    <property type="entry name" value="Transmembrane di-heme cytochromes"/>
    <property type="match status" value="1"/>
</dbReference>
<keyword evidence="8" id="KW-0249">Electron transport</keyword>
<feature type="transmembrane region" description="Helical" evidence="13">
    <location>
        <begin position="155"/>
        <end position="172"/>
    </location>
</feature>